<feature type="domain" description="BAG" evidence="4">
    <location>
        <begin position="236"/>
        <end position="290"/>
    </location>
</feature>
<feature type="compositionally biased region" description="Low complexity" evidence="2">
    <location>
        <begin position="1"/>
        <end position="16"/>
    </location>
</feature>
<dbReference type="Gene3D" id="1.20.58.120">
    <property type="entry name" value="BAG domain"/>
    <property type="match status" value="1"/>
</dbReference>
<evidence type="ECO:0000256" key="1">
    <source>
        <dbReference type="ARBA" id="ARBA00023186"/>
    </source>
</evidence>
<dbReference type="PANTHER" id="PTHR12329">
    <property type="entry name" value="BCL2-ASSOCIATED ATHANOGENE"/>
    <property type="match status" value="1"/>
</dbReference>
<evidence type="ECO:0008006" key="7">
    <source>
        <dbReference type="Google" id="ProtNLM"/>
    </source>
</evidence>
<proteinExistence type="predicted"/>
<feature type="compositionally biased region" description="Basic residues" evidence="2">
    <location>
        <begin position="39"/>
        <end position="48"/>
    </location>
</feature>
<dbReference type="PROSITE" id="PS51035">
    <property type="entry name" value="BAG"/>
    <property type="match status" value="1"/>
</dbReference>
<keyword evidence="6" id="KW-1185">Reference proteome</keyword>
<dbReference type="CDD" id="cd17039">
    <property type="entry name" value="Ubl_ubiquitin_like"/>
    <property type="match status" value="1"/>
</dbReference>
<dbReference type="GO" id="GO:0005634">
    <property type="term" value="C:nucleus"/>
    <property type="evidence" value="ECO:0007669"/>
    <property type="project" value="TreeGrafter"/>
</dbReference>
<accession>A0A6A6H4W3</accession>
<dbReference type="SUPFAM" id="SSF63491">
    <property type="entry name" value="BAG domain"/>
    <property type="match status" value="1"/>
</dbReference>
<dbReference type="Pfam" id="PF00240">
    <property type="entry name" value="ubiquitin"/>
    <property type="match status" value="1"/>
</dbReference>
<feature type="compositionally biased region" description="Basic and acidic residues" evidence="2">
    <location>
        <begin position="25"/>
        <end position="38"/>
    </location>
</feature>
<dbReference type="GO" id="GO:0000774">
    <property type="term" value="F:adenyl-nucleotide exchange factor activity"/>
    <property type="evidence" value="ECO:0007669"/>
    <property type="project" value="TreeGrafter"/>
</dbReference>
<name>A0A6A6H4W3_VIRVR</name>
<dbReference type="EMBL" id="ML991811">
    <property type="protein sequence ID" value="KAF2232947.1"/>
    <property type="molecule type" value="Genomic_DNA"/>
</dbReference>
<evidence type="ECO:0000313" key="5">
    <source>
        <dbReference type="EMBL" id="KAF2232947.1"/>
    </source>
</evidence>
<evidence type="ECO:0000256" key="2">
    <source>
        <dbReference type="SAM" id="MobiDB-lite"/>
    </source>
</evidence>
<dbReference type="OrthoDB" id="417450at2759"/>
<dbReference type="InterPro" id="IPR000626">
    <property type="entry name" value="Ubiquitin-like_dom"/>
</dbReference>
<feature type="domain" description="Ubiquitin-like" evidence="3">
    <location>
        <begin position="85"/>
        <end position="139"/>
    </location>
</feature>
<dbReference type="SMART" id="SM00264">
    <property type="entry name" value="BAG"/>
    <property type="match status" value="1"/>
</dbReference>
<organism evidence="5 6">
    <name type="scientific">Viridothelium virens</name>
    <name type="common">Speckled blister lichen</name>
    <name type="synonym">Trypethelium virens</name>
    <dbReference type="NCBI Taxonomy" id="1048519"/>
    <lineage>
        <taxon>Eukaryota</taxon>
        <taxon>Fungi</taxon>
        <taxon>Dikarya</taxon>
        <taxon>Ascomycota</taxon>
        <taxon>Pezizomycotina</taxon>
        <taxon>Dothideomycetes</taxon>
        <taxon>Dothideomycetes incertae sedis</taxon>
        <taxon>Trypetheliales</taxon>
        <taxon>Trypetheliaceae</taxon>
        <taxon>Viridothelium</taxon>
    </lineage>
</organism>
<dbReference type="InterPro" id="IPR036533">
    <property type="entry name" value="BAG_dom_sf"/>
</dbReference>
<dbReference type="AlphaFoldDB" id="A0A6A6H4W3"/>
<dbReference type="InterPro" id="IPR029071">
    <property type="entry name" value="Ubiquitin-like_domsf"/>
</dbReference>
<dbReference type="Gene3D" id="3.10.20.90">
    <property type="entry name" value="Phosphatidylinositol 3-kinase Catalytic Subunit, Chain A, domain 1"/>
    <property type="match status" value="1"/>
</dbReference>
<dbReference type="GO" id="GO:0016020">
    <property type="term" value="C:membrane"/>
    <property type="evidence" value="ECO:0007669"/>
    <property type="project" value="TreeGrafter"/>
</dbReference>
<dbReference type="InterPro" id="IPR039773">
    <property type="entry name" value="BAG_chaperone_regulator"/>
</dbReference>
<dbReference type="InterPro" id="IPR003103">
    <property type="entry name" value="BAG_domain"/>
</dbReference>
<dbReference type="GO" id="GO:0050821">
    <property type="term" value="P:protein stabilization"/>
    <property type="evidence" value="ECO:0007669"/>
    <property type="project" value="TreeGrafter"/>
</dbReference>
<reference evidence="5" key="1">
    <citation type="journal article" date="2020" name="Stud. Mycol.">
        <title>101 Dothideomycetes genomes: a test case for predicting lifestyles and emergence of pathogens.</title>
        <authorList>
            <person name="Haridas S."/>
            <person name="Albert R."/>
            <person name="Binder M."/>
            <person name="Bloem J."/>
            <person name="Labutti K."/>
            <person name="Salamov A."/>
            <person name="Andreopoulos B."/>
            <person name="Baker S."/>
            <person name="Barry K."/>
            <person name="Bills G."/>
            <person name="Bluhm B."/>
            <person name="Cannon C."/>
            <person name="Castanera R."/>
            <person name="Culley D."/>
            <person name="Daum C."/>
            <person name="Ezra D."/>
            <person name="Gonzalez J."/>
            <person name="Henrissat B."/>
            <person name="Kuo A."/>
            <person name="Liang C."/>
            <person name="Lipzen A."/>
            <person name="Lutzoni F."/>
            <person name="Magnuson J."/>
            <person name="Mondo S."/>
            <person name="Nolan M."/>
            <person name="Ohm R."/>
            <person name="Pangilinan J."/>
            <person name="Park H.-J."/>
            <person name="Ramirez L."/>
            <person name="Alfaro M."/>
            <person name="Sun H."/>
            <person name="Tritt A."/>
            <person name="Yoshinaga Y."/>
            <person name="Zwiers L.-H."/>
            <person name="Turgeon B."/>
            <person name="Goodwin S."/>
            <person name="Spatafora J."/>
            <person name="Crous P."/>
            <person name="Grigoriev I."/>
        </authorList>
    </citation>
    <scope>NUCLEOTIDE SEQUENCE</scope>
    <source>
        <strain evidence="5">Tuck. ex Michener</strain>
    </source>
</reference>
<dbReference type="PROSITE" id="PS50053">
    <property type="entry name" value="UBIQUITIN_2"/>
    <property type="match status" value="1"/>
</dbReference>
<dbReference type="GO" id="GO:0005829">
    <property type="term" value="C:cytosol"/>
    <property type="evidence" value="ECO:0007669"/>
    <property type="project" value="TreeGrafter"/>
</dbReference>
<protein>
    <recommendedName>
        <fullName evidence="7">BAG domain-containing protein</fullName>
    </recommendedName>
</protein>
<dbReference type="Pfam" id="PF02179">
    <property type="entry name" value="BAG"/>
    <property type="match status" value="1"/>
</dbReference>
<evidence type="ECO:0000313" key="6">
    <source>
        <dbReference type="Proteomes" id="UP000800092"/>
    </source>
</evidence>
<evidence type="ECO:0000259" key="4">
    <source>
        <dbReference type="PROSITE" id="PS51035"/>
    </source>
</evidence>
<dbReference type="SUPFAM" id="SSF54236">
    <property type="entry name" value="Ubiquitin-like"/>
    <property type="match status" value="1"/>
</dbReference>
<dbReference type="GO" id="GO:0051087">
    <property type="term" value="F:protein-folding chaperone binding"/>
    <property type="evidence" value="ECO:0007669"/>
    <property type="project" value="InterPro"/>
</dbReference>
<feature type="compositionally biased region" description="Basic residues" evidence="2">
    <location>
        <begin position="168"/>
        <end position="180"/>
    </location>
</feature>
<feature type="region of interest" description="Disordered" evidence="2">
    <location>
        <begin position="138"/>
        <end position="205"/>
    </location>
</feature>
<gene>
    <name evidence="5" type="ORF">EV356DRAFT_487799</name>
</gene>
<dbReference type="PANTHER" id="PTHR12329:SF16">
    <property type="entry name" value="BAG FAMILY MOLECULAR CHAPERONE REGULATOR 1"/>
    <property type="match status" value="1"/>
</dbReference>
<feature type="region of interest" description="Disordered" evidence="2">
    <location>
        <begin position="1"/>
        <end position="55"/>
    </location>
</feature>
<dbReference type="Proteomes" id="UP000800092">
    <property type="component" value="Unassembled WGS sequence"/>
</dbReference>
<evidence type="ECO:0000259" key="3">
    <source>
        <dbReference type="PROSITE" id="PS50053"/>
    </source>
</evidence>
<feature type="compositionally biased region" description="Pro residues" evidence="2">
    <location>
        <begin position="183"/>
        <end position="192"/>
    </location>
</feature>
<sequence>MSWSSRWPSWSGRFSPFSRSTPTAEVKESDYEYVPSDHHHQHQQHHHNREPSPDRDTDVLVLKAKKNSYAVHFPAHSISSGELHIAEVRAQVAKKTGSSAKRIKLFYKGRNLKDDHRLCRDEGLHNASEILCVVGDTSASSLDDSDSDGSGSGSDDMDIDGGGSSDRPRRRRNRRGKKNPARAPSPAPPPPASSSGGGGTRTPQTPMEKLAALSDALGALLPAARAFMADPPRDPAKRDFEYKRLTETILAQILLKVDGVETEGDEGARARRKELVREAQGWLETLDRVHKGGR</sequence>
<keyword evidence="1" id="KW-0143">Chaperone</keyword>